<proteinExistence type="predicted"/>
<dbReference type="PANTHER" id="PTHR31240">
    <property type="entry name" value="MATERNAL EFFECT EMBRYO ARREST 18"/>
    <property type="match status" value="1"/>
</dbReference>
<dbReference type="InterPro" id="IPR038136">
    <property type="entry name" value="CofD-like_dom_sf"/>
</dbReference>
<evidence type="ECO:0000313" key="2">
    <source>
        <dbReference type="Proteomes" id="UP000775213"/>
    </source>
</evidence>
<reference evidence="1 2" key="1">
    <citation type="journal article" date="2021" name="Hortic Res">
        <title>Chromosome-scale assembly of the Dendrobium chrysotoxum genome enhances the understanding of orchid evolution.</title>
        <authorList>
            <person name="Zhang Y."/>
            <person name="Zhang G.Q."/>
            <person name="Zhang D."/>
            <person name="Liu X.D."/>
            <person name="Xu X.Y."/>
            <person name="Sun W.H."/>
            <person name="Yu X."/>
            <person name="Zhu X."/>
            <person name="Wang Z.W."/>
            <person name="Zhao X."/>
            <person name="Zhong W.Y."/>
            <person name="Chen H."/>
            <person name="Yin W.L."/>
            <person name="Huang T."/>
            <person name="Niu S.C."/>
            <person name="Liu Z.J."/>
        </authorList>
    </citation>
    <scope>NUCLEOTIDE SEQUENCE [LARGE SCALE GENOMIC DNA]</scope>
    <source>
        <strain evidence="1">Lindl</strain>
    </source>
</reference>
<protein>
    <submittedName>
        <fullName evidence="1">Uncharacterized protein</fullName>
    </submittedName>
</protein>
<dbReference type="Gene3D" id="3.40.50.10680">
    <property type="entry name" value="CofD-like domains"/>
    <property type="match status" value="1"/>
</dbReference>
<evidence type="ECO:0000313" key="1">
    <source>
        <dbReference type="EMBL" id="KAH0445398.1"/>
    </source>
</evidence>
<sequence>MPISDDGGSSSEIIRVLGGPSIGDLRSRLVRMIPTSTSLSRHHAASSIERRPSCFPVLPSSCRRTLA</sequence>
<organism evidence="1 2">
    <name type="scientific">Dendrobium chrysotoxum</name>
    <name type="common">Orchid</name>
    <dbReference type="NCBI Taxonomy" id="161865"/>
    <lineage>
        <taxon>Eukaryota</taxon>
        <taxon>Viridiplantae</taxon>
        <taxon>Streptophyta</taxon>
        <taxon>Embryophyta</taxon>
        <taxon>Tracheophyta</taxon>
        <taxon>Spermatophyta</taxon>
        <taxon>Magnoliopsida</taxon>
        <taxon>Liliopsida</taxon>
        <taxon>Asparagales</taxon>
        <taxon>Orchidaceae</taxon>
        <taxon>Epidendroideae</taxon>
        <taxon>Malaxideae</taxon>
        <taxon>Dendrobiinae</taxon>
        <taxon>Dendrobium</taxon>
    </lineage>
</organism>
<keyword evidence="2" id="KW-1185">Reference proteome</keyword>
<comment type="caution">
    <text evidence="1">The sequence shown here is derived from an EMBL/GenBank/DDBJ whole genome shotgun (WGS) entry which is preliminary data.</text>
</comment>
<dbReference type="EMBL" id="JAGFBR010000382">
    <property type="protein sequence ID" value="KAH0445398.1"/>
    <property type="molecule type" value="Genomic_DNA"/>
</dbReference>
<dbReference type="AlphaFoldDB" id="A0AAV7FP36"/>
<dbReference type="Proteomes" id="UP000775213">
    <property type="component" value="Unassembled WGS sequence"/>
</dbReference>
<name>A0AAV7FP36_DENCH</name>
<gene>
    <name evidence="1" type="ORF">IEQ34_025516</name>
</gene>
<dbReference type="PANTHER" id="PTHR31240:SF0">
    <property type="entry name" value="MATERNAL EFFECT EMBRYO ARREST 18"/>
    <property type="match status" value="1"/>
</dbReference>
<accession>A0AAV7FP36</accession>
<dbReference type="SUPFAM" id="SSF142338">
    <property type="entry name" value="CofD-like"/>
    <property type="match status" value="1"/>
</dbReference>